<dbReference type="Proteomes" id="UP001056201">
    <property type="component" value="Chromosome 1"/>
</dbReference>
<proteinExistence type="predicted"/>
<sequence>MQQAGPLLYTLLAWWFSTGAILWLVGLPRSTHPFTMLGATVLLAVALCGVAATADDTRVTGAYLAFTAALMVWAWQEVAFLLGYVTGPRRTPCPPGARGWQRAAFAFEVVLFHELALLVLFAAVLALSWRQPNQVAAWTFGALWCMRQSSKLNVFLGVRNLNESFLPPHIAYLHSYFRRRPGNRLFPLSILLGTAATAAVWQAALQPGIGRFDETARLLAAALLTLGVLEHWLLVLPLPSEWLWKWGLRAREAEAGTAPAVAQGDSLRQNGTVLVPSAESSHAHLPDVEEHSRRGVRAPEGGGRVAPPQLEQRSHRLPGSSAAA</sequence>
<feature type="transmembrane region" description="Helical" evidence="2">
    <location>
        <begin position="33"/>
        <end position="54"/>
    </location>
</feature>
<accession>A0ABY4S3H7</accession>
<dbReference type="RefSeq" id="WP_250195792.1">
    <property type="nucleotide sequence ID" value="NZ_CP097635.1"/>
</dbReference>
<reference evidence="3" key="1">
    <citation type="submission" date="2022-05" db="EMBL/GenBank/DDBJ databases">
        <title>An RpoN-dependent PEP-CTERM gene is involved in floc formation of an Aquincola tertiaricarbonis strain.</title>
        <authorList>
            <person name="Qiu D."/>
            <person name="Xia M."/>
        </authorList>
    </citation>
    <scope>NUCLEOTIDE SEQUENCE</scope>
    <source>
        <strain evidence="3">RN12</strain>
    </source>
</reference>
<keyword evidence="4" id="KW-1185">Reference proteome</keyword>
<feature type="transmembrane region" description="Helical" evidence="2">
    <location>
        <begin position="105"/>
        <end position="127"/>
    </location>
</feature>
<keyword evidence="2" id="KW-0472">Membrane</keyword>
<dbReference type="InterPro" id="IPR017496">
    <property type="entry name" value="Photo_alph_chp2"/>
</dbReference>
<dbReference type="NCBIfam" id="TIGR03055">
    <property type="entry name" value="photo_alph_chp2"/>
    <property type="match status" value="1"/>
</dbReference>
<feature type="transmembrane region" description="Helical" evidence="2">
    <location>
        <begin position="185"/>
        <end position="204"/>
    </location>
</feature>
<keyword evidence="2" id="KW-1133">Transmembrane helix</keyword>
<organism evidence="3 4">
    <name type="scientific">Aquincola tertiaricarbonis</name>
    <dbReference type="NCBI Taxonomy" id="391953"/>
    <lineage>
        <taxon>Bacteria</taxon>
        <taxon>Pseudomonadati</taxon>
        <taxon>Pseudomonadota</taxon>
        <taxon>Betaproteobacteria</taxon>
        <taxon>Burkholderiales</taxon>
        <taxon>Sphaerotilaceae</taxon>
        <taxon>Aquincola</taxon>
    </lineage>
</organism>
<gene>
    <name evidence="3" type="primary">puhE</name>
    <name evidence="3" type="ORF">MW290_02735</name>
</gene>
<dbReference type="Pfam" id="PF12291">
    <property type="entry name" value="DUF3623"/>
    <property type="match status" value="1"/>
</dbReference>
<feature type="compositionally biased region" description="Basic and acidic residues" evidence="1">
    <location>
        <begin position="281"/>
        <end position="293"/>
    </location>
</feature>
<evidence type="ECO:0000313" key="3">
    <source>
        <dbReference type="EMBL" id="URI07558.1"/>
    </source>
</evidence>
<evidence type="ECO:0000256" key="1">
    <source>
        <dbReference type="SAM" id="MobiDB-lite"/>
    </source>
</evidence>
<name>A0ABY4S3H7_AQUTE</name>
<protein>
    <submittedName>
        <fullName evidence="3">Photosynthetic complex assembly protein PuhE</fullName>
    </submittedName>
</protein>
<evidence type="ECO:0000256" key="2">
    <source>
        <dbReference type="SAM" id="Phobius"/>
    </source>
</evidence>
<keyword evidence="2" id="KW-0812">Transmembrane</keyword>
<evidence type="ECO:0000313" key="4">
    <source>
        <dbReference type="Proteomes" id="UP001056201"/>
    </source>
</evidence>
<feature type="transmembrane region" description="Helical" evidence="2">
    <location>
        <begin position="7"/>
        <end position="27"/>
    </location>
</feature>
<feature type="transmembrane region" description="Helical" evidence="2">
    <location>
        <begin position="61"/>
        <end position="85"/>
    </location>
</feature>
<feature type="region of interest" description="Disordered" evidence="1">
    <location>
        <begin position="278"/>
        <end position="324"/>
    </location>
</feature>
<dbReference type="EMBL" id="CP097635">
    <property type="protein sequence ID" value="URI07558.1"/>
    <property type="molecule type" value="Genomic_DNA"/>
</dbReference>